<reference evidence="4 5" key="1">
    <citation type="journal article" date="2019" name="Sci. Rep.">
        <title>Comparative genomics of chytrid fungi reveal insights into the obligate biotrophic and pathogenic lifestyle of Synchytrium endobioticum.</title>
        <authorList>
            <person name="van de Vossenberg B.T.L.H."/>
            <person name="Warris S."/>
            <person name="Nguyen H.D.T."/>
            <person name="van Gent-Pelzer M.P.E."/>
            <person name="Joly D.L."/>
            <person name="van de Geest H.C."/>
            <person name="Bonants P.J.M."/>
            <person name="Smith D.S."/>
            <person name="Levesque C.A."/>
            <person name="van der Lee T.A.J."/>
        </authorList>
    </citation>
    <scope>NUCLEOTIDE SEQUENCE [LARGE SCALE GENOMIC DNA]</scope>
    <source>
        <strain evidence="4 5">CBS 809.83</strain>
    </source>
</reference>
<feature type="compositionally biased region" description="Basic and acidic residues" evidence="2">
    <location>
        <begin position="840"/>
        <end position="855"/>
    </location>
</feature>
<feature type="region of interest" description="Disordered" evidence="2">
    <location>
        <begin position="810"/>
        <end position="861"/>
    </location>
</feature>
<dbReference type="Pfam" id="PF04059">
    <property type="entry name" value="RRM_2"/>
    <property type="match status" value="1"/>
</dbReference>
<dbReference type="AlphaFoldDB" id="A0A507E3T5"/>
<keyword evidence="5" id="KW-1185">Reference proteome</keyword>
<proteinExistence type="predicted"/>
<dbReference type="Proteomes" id="UP000318582">
    <property type="component" value="Unassembled WGS sequence"/>
</dbReference>
<dbReference type="EMBL" id="QEAQ01000042">
    <property type="protein sequence ID" value="TPX58057.1"/>
    <property type="molecule type" value="Genomic_DNA"/>
</dbReference>
<feature type="compositionally biased region" description="Polar residues" evidence="2">
    <location>
        <begin position="534"/>
        <end position="549"/>
    </location>
</feature>
<feature type="domain" description="Mei2-like C-terminal RNA recognition motif" evidence="3">
    <location>
        <begin position="585"/>
        <end position="681"/>
    </location>
</feature>
<evidence type="ECO:0000256" key="1">
    <source>
        <dbReference type="ARBA" id="ARBA00022884"/>
    </source>
</evidence>
<evidence type="ECO:0000256" key="2">
    <source>
        <dbReference type="SAM" id="MobiDB-lite"/>
    </source>
</evidence>
<feature type="region of interest" description="Disordered" evidence="2">
    <location>
        <begin position="401"/>
        <end position="431"/>
    </location>
</feature>
<accession>A0A507E3T5</accession>
<feature type="compositionally biased region" description="Polar residues" evidence="2">
    <location>
        <begin position="816"/>
        <end position="831"/>
    </location>
</feature>
<dbReference type="CDD" id="cd12532">
    <property type="entry name" value="RRM3_MEI2_fungi"/>
    <property type="match status" value="1"/>
</dbReference>
<keyword evidence="1" id="KW-0694">RNA-binding</keyword>
<sequence>MLGNVNLSLLKPGFAEARTTAGKENDVGMPWNPESFASEYDTAYADTYPKTTYSESPAIWRKMKSPYLQEPAPPKIGHSRENSFTGDYKDLHQTPPRHLNPPTPAHSPYGGVMGSYDPSVSDGAHAKPYPGSPDRGELLALVNRLHTPPLSPHTRERVMRSQNAHYEGNAGPLIGEEHVMPGFDGPGEIYKDPSNGSLGIPYEGHRAPEQGRFNHSRNIALDNLPVHISLGELRTLLQSFGDVRYMFRPKQGLYSGVIVMFFDIEHAMGAYRALCSMNLGNRRGVTYFVDPEQLHALLGGDLSAGDPFVAELIDNQGEVLLSGFAHRDDAAVLRILETYGKVSFLRSVTYGNHVSYAAEFLDTRAARQAFESLHGFVLQDYPIHVAFPRSISAGVINTHPHTSSSARFPRGHAANNPSRARMRALSSSPVGHGPELANYSIGNDEDAASNIPGLLGRSWQSLKHKGLKIDTSSPAVPPSPLRRAASANCVNASLARELESSIFLDPKSGAPRTANPLGRSHSTKHTASPARQAGSGSPNKYGKGTNSPRYDSGASPQPVPPPNEHSIPAANELNLYNIAMGYDTRTTFMIRNIPNKYTQQMLIAFLNRTHKGEFDFLYLRMDFKNRCNVGYAFINFTGSAAILSFAERVVGKKWSKFNSDKVCTLSYANIQGKNALIQKFRNSSVMLEAQDWRPKIFYTEGPNIGEEEPFPFPTMAIRPRSDVLFSRDNAGQPHRIAGSDSPSGMQGGRSSPRRKTSRDQPDFQSQQWLLPGREDLGANRDTPTSSLTDRSLDEIDFSKLILEDSSSKGAVHVTKGNGTDRFQTWCENSGPSPIDSANGKLKDRDQEAEVPERHSATWSMP</sequence>
<comment type="caution">
    <text evidence="4">The sequence shown here is derived from an EMBL/GenBank/DDBJ whole genome shotgun (WGS) entry which is preliminary data.</text>
</comment>
<dbReference type="InterPro" id="IPR035979">
    <property type="entry name" value="RBD_domain_sf"/>
</dbReference>
<dbReference type="GO" id="GO:0003723">
    <property type="term" value="F:RNA binding"/>
    <property type="evidence" value="ECO:0007669"/>
    <property type="project" value="UniProtKB-KW"/>
</dbReference>
<feature type="region of interest" description="Disordered" evidence="2">
    <location>
        <begin position="505"/>
        <end position="567"/>
    </location>
</feature>
<feature type="region of interest" description="Disordered" evidence="2">
    <location>
        <begin position="726"/>
        <end position="789"/>
    </location>
</feature>
<dbReference type="InterPro" id="IPR034862">
    <property type="entry name" value="Fungal_Mei2-like_RRM3"/>
</dbReference>
<dbReference type="STRING" id="109895.A0A507E3T5"/>
<evidence type="ECO:0000259" key="3">
    <source>
        <dbReference type="Pfam" id="PF04059"/>
    </source>
</evidence>
<dbReference type="InterPro" id="IPR007201">
    <property type="entry name" value="Mei2-like_Rrm_C"/>
</dbReference>
<name>A0A507E3T5_9FUNG</name>
<protein>
    <recommendedName>
        <fullName evidence="3">Mei2-like C-terminal RNA recognition motif domain-containing protein</fullName>
    </recommendedName>
</protein>
<evidence type="ECO:0000313" key="4">
    <source>
        <dbReference type="EMBL" id="TPX58057.1"/>
    </source>
</evidence>
<gene>
    <name evidence="4" type="ORF">PhCBS80983_g03385</name>
</gene>
<dbReference type="SUPFAM" id="SSF54928">
    <property type="entry name" value="RNA-binding domain, RBD"/>
    <property type="match status" value="2"/>
</dbReference>
<organism evidence="4 5">
    <name type="scientific">Powellomyces hirtus</name>
    <dbReference type="NCBI Taxonomy" id="109895"/>
    <lineage>
        <taxon>Eukaryota</taxon>
        <taxon>Fungi</taxon>
        <taxon>Fungi incertae sedis</taxon>
        <taxon>Chytridiomycota</taxon>
        <taxon>Chytridiomycota incertae sedis</taxon>
        <taxon>Chytridiomycetes</taxon>
        <taxon>Spizellomycetales</taxon>
        <taxon>Powellomycetaceae</taxon>
        <taxon>Powellomyces</taxon>
    </lineage>
</organism>
<dbReference type="PANTHER" id="PTHR23189">
    <property type="entry name" value="RNA RECOGNITION MOTIF-CONTAINING"/>
    <property type="match status" value="1"/>
</dbReference>
<evidence type="ECO:0000313" key="5">
    <source>
        <dbReference type="Proteomes" id="UP000318582"/>
    </source>
</evidence>